<reference evidence="1" key="1">
    <citation type="submission" date="2014-01" db="EMBL/GenBank/DDBJ databases">
        <authorList>
            <person name="Aslett M."/>
        </authorList>
    </citation>
    <scope>NUCLEOTIDE SEQUENCE</scope>
    <source>
        <strain evidence="1">CDC</strain>
    </source>
</reference>
<evidence type="ECO:0000313" key="2">
    <source>
        <dbReference type="EMBL" id="KYN94128.1"/>
    </source>
</evidence>
<dbReference type="GeneID" id="24533728"/>
<reference evidence="1" key="2">
    <citation type="submission" date="2014-05" db="EMBL/GenBank/DDBJ databases">
        <title>The genome sequences of chimpanzee malaria parasites reveal the path to human adaptation.</title>
        <authorList>
            <person name="Otto T.D."/>
            <person name="Rayner J.C."/>
            <person name="Boehme U."/>
            <person name="Pain A."/>
            <person name="Spottiswoode N."/>
            <person name="Sanders M."/>
            <person name="Quail M."/>
            <person name="Ollomo B."/>
            <person name="Renaud F."/>
            <person name="Thomas A.W."/>
            <person name="Prugnolle F."/>
            <person name="Conway D.J."/>
            <person name="Newbold C."/>
            <person name="Berriman M."/>
        </authorList>
    </citation>
    <scope>NUCLEOTIDE SEQUENCE [LARGE SCALE GENOMIC DNA]</scope>
    <source>
        <strain evidence="1">CDC</strain>
    </source>
</reference>
<evidence type="ECO:0000313" key="3">
    <source>
        <dbReference type="Proteomes" id="UP000027581"/>
    </source>
</evidence>
<keyword evidence="3" id="KW-1185">Reference proteome</keyword>
<dbReference type="KEGG" id="prei:PRSY57_1446800"/>
<sequence>MNLFKKSTCSACNSCNCCCERDEVKITERTYTYNDLDNLYNNEGTSSFPYIPTERIILNSYNNPDLYYHQIDTEFYTKNILYDVPLVSYAQGPYYERIPDMKLSEKYRLPTLSYVSDPVYIRRREKCTISNFPRTMCWAKCRSN</sequence>
<dbReference type="VEuPathDB" id="PlasmoDB:PRCDC_1446800"/>
<name>A0A060S066_PLARE</name>
<dbReference type="Proteomes" id="UP000027581">
    <property type="component" value="Unassembled WGS sequence"/>
</dbReference>
<protein>
    <recommendedName>
        <fullName evidence="5">Inner membrane complex protein</fullName>
    </recommendedName>
</protein>
<proteinExistence type="predicted"/>
<reference evidence="2 4" key="3">
    <citation type="journal article" date="2016" name="Nat. Commun.">
        <title>Genomes of cryptic chimpanzee Plasmodium species reveal key evolutionary events leading to human malaria.</title>
        <authorList>
            <person name="Sundararaman S.A."/>
            <person name="Plenderleith L.J."/>
            <person name="Liu W."/>
            <person name="Loy D.E."/>
            <person name="Learn G.H."/>
            <person name="Li Y."/>
            <person name="Shaw K.S."/>
            <person name="Ayouba A."/>
            <person name="Peeters M."/>
            <person name="Speede S."/>
            <person name="Shaw G.M."/>
            <person name="Bushman F.D."/>
            <person name="Brisson D."/>
            <person name="Rayner J.C."/>
            <person name="Sharp P.M."/>
            <person name="Hahn B.H."/>
        </authorList>
    </citation>
    <scope>NUCLEOTIDE SEQUENCE [LARGE SCALE GENOMIC DNA]</scope>
    <source>
        <strain evidence="2 4">SY57</strain>
    </source>
</reference>
<evidence type="ECO:0008006" key="5">
    <source>
        <dbReference type="Google" id="ProtNLM"/>
    </source>
</evidence>
<dbReference type="EMBL" id="LVLA01000015">
    <property type="protein sequence ID" value="KYN94128.1"/>
    <property type="molecule type" value="Genomic_DNA"/>
</dbReference>
<organism evidence="1 3">
    <name type="scientific">Plasmodium reichenowi</name>
    <dbReference type="NCBI Taxonomy" id="5854"/>
    <lineage>
        <taxon>Eukaryota</taxon>
        <taxon>Sar</taxon>
        <taxon>Alveolata</taxon>
        <taxon>Apicomplexa</taxon>
        <taxon>Aconoidasida</taxon>
        <taxon>Haemosporida</taxon>
        <taxon>Plasmodiidae</taxon>
        <taxon>Plasmodium</taxon>
        <taxon>Plasmodium (Laverania)</taxon>
    </lineage>
</organism>
<gene>
    <name evidence="1" type="ORF">PRCDC_1446800</name>
    <name evidence="2" type="ORF">PRSY57_1446800</name>
</gene>
<evidence type="ECO:0000313" key="1">
    <source>
        <dbReference type="EMBL" id="CDO66939.1"/>
    </source>
</evidence>
<dbReference type="AlphaFoldDB" id="A0A060S066"/>
<evidence type="ECO:0000313" key="4">
    <source>
        <dbReference type="Proteomes" id="UP000076359"/>
    </source>
</evidence>
<dbReference type="RefSeq" id="XP_012765518.1">
    <property type="nucleotide sequence ID" value="XM_012910064.1"/>
</dbReference>
<dbReference type="EMBL" id="HG810775">
    <property type="protein sequence ID" value="CDO66939.1"/>
    <property type="molecule type" value="Genomic_DNA"/>
</dbReference>
<dbReference type="Proteomes" id="UP000076359">
    <property type="component" value="Unassembled WGS sequence"/>
</dbReference>
<dbReference type="VEuPathDB" id="PlasmoDB:PRG01_1447500"/>
<accession>A0A060S066</accession>